<keyword evidence="1" id="KW-0812">Transmembrane</keyword>
<dbReference type="EMBL" id="CP002045">
    <property type="protein sequence ID" value="ADH92765.1"/>
    <property type="molecule type" value="Genomic_DNA"/>
</dbReference>
<accession>D7BPB6</accession>
<keyword evidence="1" id="KW-0472">Membrane</keyword>
<sequence>MDLASWISAGVAVVSLFGGGFAYFQAHLSKRARTTAMGERERAGRSEHRAQEAAYVAEQQLQAARDQVGVLEQQLAAIASAVKETASQAPIQVEASGSKRVRVQWVKNSLYTIVNDSPVPVQIELLRNREDFVRIELADSFTLSPGEQKTFLAIGAWEHPIPENLILDEVGADVPLYLPIPEKQA</sequence>
<protein>
    <submittedName>
        <fullName evidence="2">Uncharacterized protein</fullName>
    </submittedName>
</protein>
<dbReference type="Proteomes" id="UP000000376">
    <property type="component" value="Chromosome"/>
</dbReference>
<dbReference type="HOGENOM" id="CLU_1458448_0_0_11"/>
<proteinExistence type="predicted"/>
<dbReference type="RefSeq" id="WP_013170260.1">
    <property type="nucleotide sequence ID" value="NC_014218.1"/>
</dbReference>
<evidence type="ECO:0000313" key="2">
    <source>
        <dbReference type="EMBL" id="ADH92765.1"/>
    </source>
</evidence>
<dbReference type="KEGG" id="ahe:Arch_1050"/>
<evidence type="ECO:0000256" key="1">
    <source>
        <dbReference type="SAM" id="Phobius"/>
    </source>
</evidence>
<feature type="transmembrane region" description="Helical" evidence="1">
    <location>
        <begin position="6"/>
        <end position="24"/>
    </location>
</feature>
<name>D7BPB6_ARCHD</name>
<dbReference type="eggNOG" id="ENOG5030MPK">
    <property type="taxonomic scope" value="Bacteria"/>
</dbReference>
<organism evidence="2 3">
    <name type="scientific">Arcanobacterium haemolyticum (strain ATCC 9345 / DSM 20595 / CCM 5947 / CCUG 17215 / LMG 16163 / NBRC 15585 / NCTC 8452 / 11018)</name>
    <dbReference type="NCBI Taxonomy" id="644284"/>
    <lineage>
        <taxon>Bacteria</taxon>
        <taxon>Bacillati</taxon>
        <taxon>Actinomycetota</taxon>
        <taxon>Actinomycetes</taxon>
        <taxon>Actinomycetales</taxon>
        <taxon>Actinomycetaceae</taxon>
        <taxon>Arcanobacterium</taxon>
    </lineage>
</organism>
<evidence type="ECO:0000313" key="3">
    <source>
        <dbReference type="Proteomes" id="UP000000376"/>
    </source>
</evidence>
<keyword evidence="3" id="KW-1185">Reference proteome</keyword>
<dbReference type="AlphaFoldDB" id="D7BPB6"/>
<keyword evidence="1" id="KW-1133">Transmembrane helix</keyword>
<dbReference type="STRING" id="644284.Arch_1050"/>
<reference evidence="2 3" key="1">
    <citation type="journal article" date="2010" name="Stand. Genomic Sci.">
        <title>Complete genome sequence of Arcanobacterium haemolyticum type strain (11018).</title>
        <authorList>
            <person name="Yasawong M."/>
            <person name="Teshima H."/>
            <person name="Lapidus A."/>
            <person name="Nolan M."/>
            <person name="Lucas S."/>
            <person name="Glavina Del Rio T."/>
            <person name="Tice H."/>
            <person name="Cheng J."/>
            <person name="Bruce D."/>
            <person name="Detter C."/>
            <person name="Tapia R."/>
            <person name="Han C."/>
            <person name="Goodwin L."/>
            <person name="Pitluck S."/>
            <person name="Liolios K."/>
            <person name="Ivanova N."/>
            <person name="Mavromatis K."/>
            <person name="Mikhailova N."/>
            <person name="Pati A."/>
            <person name="Chen A."/>
            <person name="Palaniappan K."/>
            <person name="Land M."/>
            <person name="Hauser L."/>
            <person name="Chang Y."/>
            <person name="Jeffries C."/>
            <person name="Rohde M."/>
            <person name="Sikorski J."/>
            <person name="Pukall R."/>
            <person name="Goker M."/>
            <person name="Woyke T."/>
            <person name="Bristow J."/>
            <person name="Eisen J."/>
            <person name="Markowitz V."/>
            <person name="Hugenholtz P."/>
            <person name="Kyrpides N."/>
            <person name="Klenk H."/>
        </authorList>
    </citation>
    <scope>NUCLEOTIDE SEQUENCE [LARGE SCALE GENOMIC DNA]</scope>
    <source>
        <strain evidence="3">ATCC 9345 / DSM 20595 / CCUG 17215 / LMG 16163 / NBRC 15585 / NCTC 8452 / 11018</strain>
    </source>
</reference>
<gene>
    <name evidence="2" type="ordered locus">Arch_1050</name>
</gene>
<dbReference type="OrthoDB" id="5194376at2"/>